<evidence type="ECO:0000313" key="2">
    <source>
        <dbReference type="Proteomes" id="UP001732700"/>
    </source>
</evidence>
<proteinExistence type="predicted"/>
<dbReference type="EnsemblPlants" id="AVESA.00010b.r2.7AG1198340.1">
    <property type="protein sequence ID" value="AVESA.00010b.r2.7AG1198340.1.CDS"/>
    <property type="gene ID" value="AVESA.00010b.r2.7AG1198340"/>
</dbReference>
<evidence type="ECO:0000313" key="1">
    <source>
        <dbReference type="EnsemblPlants" id="AVESA.00010b.r2.7AG1198340.1.CDS"/>
    </source>
</evidence>
<name>A0ACD5ZIL1_AVESA</name>
<protein>
    <submittedName>
        <fullName evidence="1">Uncharacterized protein</fullName>
    </submittedName>
</protein>
<reference evidence="1" key="1">
    <citation type="submission" date="2021-05" db="EMBL/GenBank/DDBJ databases">
        <authorList>
            <person name="Scholz U."/>
            <person name="Mascher M."/>
            <person name="Fiebig A."/>
        </authorList>
    </citation>
    <scope>NUCLEOTIDE SEQUENCE [LARGE SCALE GENOMIC DNA]</scope>
</reference>
<dbReference type="Proteomes" id="UP001732700">
    <property type="component" value="Chromosome 7A"/>
</dbReference>
<accession>A0ACD5ZIL1</accession>
<sequence>MSTTRRPTTNHRAPAAAPQAGNSGAAPAPAAGPVKLRKPVFTTVDKLAPMTHGNNLTARVLSARNVLDKPLPNQPLRRAQVAECLVGDHTGTVLFTARNKQIEMVKPGNTVIFRNARIDMFKDTMRLAVDKWGLIEVIEEPAGFKVNENNNISEVEYELVNVPLEKPKKPFKANVHPEERY</sequence>
<organism evidence="1 2">
    <name type="scientific">Avena sativa</name>
    <name type="common">Oat</name>
    <dbReference type="NCBI Taxonomy" id="4498"/>
    <lineage>
        <taxon>Eukaryota</taxon>
        <taxon>Viridiplantae</taxon>
        <taxon>Streptophyta</taxon>
        <taxon>Embryophyta</taxon>
        <taxon>Tracheophyta</taxon>
        <taxon>Spermatophyta</taxon>
        <taxon>Magnoliopsida</taxon>
        <taxon>Liliopsida</taxon>
        <taxon>Poales</taxon>
        <taxon>Poaceae</taxon>
        <taxon>BOP clade</taxon>
        <taxon>Pooideae</taxon>
        <taxon>Poodae</taxon>
        <taxon>Poeae</taxon>
        <taxon>Poeae Chloroplast Group 1 (Aveneae type)</taxon>
        <taxon>Aveninae</taxon>
        <taxon>Avena</taxon>
    </lineage>
</organism>
<reference evidence="1" key="2">
    <citation type="submission" date="2025-09" db="UniProtKB">
        <authorList>
            <consortium name="EnsemblPlants"/>
        </authorList>
    </citation>
    <scope>IDENTIFICATION</scope>
</reference>
<keyword evidence="2" id="KW-1185">Reference proteome</keyword>